<feature type="region of interest" description="Disordered" evidence="1">
    <location>
        <begin position="1"/>
        <end position="193"/>
    </location>
</feature>
<feature type="region of interest" description="Disordered" evidence="1">
    <location>
        <begin position="239"/>
        <end position="326"/>
    </location>
</feature>
<comment type="caution">
    <text evidence="3">The sequence shown here is derived from an EMBL/GenBank/DDBJ whole genome shotgun (WGS) entry which is preliminary data.</text>
</comment>
<feature type="domain" description="DUF1559" evidence="2">
    <location>
        <begin position="358"/>
        <end position="404"/>
    </location>
</feature>
<name>A0A225DL47_9BACT</name>
<feature type="compositionally biased region" description="Basic and acidic residues" evidence="1">
    <location>
        <begin position="92"/>
        <end position="115"/>
    </location>
</feature>
<protein>
    <recommendedName>
        <fullName evidence="2">DUF1559 domain-containing protein</fullName>
    </recommendedName>
</protein>
<dbReference type="NCBIfam" id="TIGR04294">
    <property type="entry name" value="pre_pil_HX9DG"/>
    <property type="match status" value="1"/>
</dbReference>
<evidence type="ECO:0000313" key="3">
    <source>
        <dbReference type="EMBL" id="OWK38186.1"/>
    </source>
</evidence>
<dbReference type="EMBL" id="NIDE01000014">
    <property type="protein sequence ID" value="OWK38186.1"/>
    <property type="molecule type" value="Genomic_DNA"/>
</dbReference>
<feature type="compositionally biased region" description="Gly residues" evidence="1">
    <location>
        <begin position="1"/>
        <end position="13"/>
    </location>
</feature>
<reference evidence="4" key="1">
    <citation type="submission" date="2017-06" db="EMBL/GenBank/DDBJ databases">
        <title>Genome analysis of Fimbriiglobus ruber SP5, the first member of the order Planctomycetales with confirmed chitinolytic capability.</title>
        <authorList>
            <person name="Ravin N.V."/>
            <person name="Rakitin A.L."/>
            <person name="Ivanova A.A."/>
            <person name="Beletsky A.V."/>
            <person name="Kulichevskaya I.S."/>
            <person name="Mardanov A.V."/>
            <person name="Dedysh S.N."/>
        </authorList>
    </citation>
    <scope>NUCLEOTIDE SEQUENCE [LARGE SCALE GENOMIC DNA]</scope>
    <source>
        <strain evidence="4">SP5</strain>
    </source>
</reference>
<dbReference type="Pfam" id="PF07596">
    <property type="entry name" value="SBP_bac_10"/>
    <property type="match status" value="1"/>
</dbReference>
<accession>A0A225DL47</accession>
<evidence type="ECO:0000313" key="4">
    <source>
        <dbReference type="Proteomes" id="UP000214646"/>
    </source>
</evidence>
<proteinExistence type="predicted"/>
<dbReference type="InterPro" id="IPR011453">
    <property type="entry name" value="DUF1559"/>
</dbReference>
<evidence type="ECO:0000259" key="2">
    <source>
        <dbReference type="Pfam" id="PF07596"/>
    </source>
</evidence>
<feature type="compositionally biased region" description="Basic and acidic residues" evidence="1">
    <location>
        <begin position="267"/>
        <end position="305"/>
    </location>
</feature>
<dbReference type="AlphaFoldDB" id="A0A225DL47"/>
<gene>
    <name evidence="3" type="ORF">FRUB_07306</name>
</gene>
<feature type="compositionally biased region" description="Basic and acidic residues" evidence="1">
    <location>
        <begin position="147"/>
        <end position="164"/>
    </location>
</feature>
<dbReference type="Proteomes" id="UP000214646">
    <property type="component" value="Unassembled WGS sequence"/>
</dbReference>
<dbReference type="InterPro" id="IPR027558">
    <property type="entry name" value="Pre_pil_HX9DG_C"/>
</dbReference>
<organism evidence="3 4">
    <name type="scientific">Fimbriiglobus ruber</name>
    <dbReference type="NCBI Taxonomy" id="1908690"/>
    <lineage>
        <taxon>Bacteria</taxon>
        <taxon>Pseudomonadati</taxon>
        <taxon>Planctomycetota</taxon>
        <taxon>Planctomycetia</taxon>
        <taxon>Gemmatales</taxon>
        <taxon>Gemmataceae</taxon>
        <taxon>Fimbriiglobus</taxon>
    </lineage>
</organism>
<feature type="compositionally biased region" description="Low complexity" evidence="1">
    <location>
        <begin position="26"/>
        <end position="38"/>
    </location>
</feature>
<evidence type="ECO:0000256" key="1">
    <source>
        <dbReference type="SAM" id="MobiDB-lite"/>
    </source>
</evidence>
<feature type="compositionally biased region" description="Basic and acidic residues" evidence="1">
    <location>
        <begin position="183"/>
        <end position="192"/>
    </location>
</feature>
<keyword evidence="4" id="KW-1185">Reference proteome</keyword>
<sequence>MRGGGGGLFGGRGWLRPGRRQEGRRTGAASAPGAPGPRHQTPGGTRDPTGAVAPKENLESSHRCRSRHSCPAPCLPSGRTYSASRTPLFCRVGRDVSKKSCHTLRDYPRNEPDRHSGRRARPRPSCLSSYRLSRCERDHASPPPRRLYPDRVVGGDRDHRDPHRPGVAGRPKGPRVGQPGEVSKQHETDRPRVPLLRVEPGHVAAGPEPGSPDPFHRRRRVDVPALAVRRAGAAVQRLPAELQRQHRDGRADVLLPVRPARRLTRQRGNDPGDGDRGADLVRRRDRLDVQRGRDRGSRPGRDLRTRSQSPDIGHHGRHELHPDDRRAPPAADLTFGWWSFSDFDDLLGTQNYLSFYPGCTLPGLYSPGNVAVNCSSTMFYSNHAGGGNWAFGDGSVRFVPYSAQPATLTLATRAGGEVAMVP</sequence>